<evidence type="ECO:0000313" key="1">
    <source>
        <dbReference type="EMBL" id="KAH7949044.1"/>
    </source>
</evidence>
<dbReference type="EMBL" id="CM023474">
    <property type="protein sequence ID" value="KAH7949044.1"/>
    <property type="molecule type" value="Genomic_DNA"/>
</dbReference>
<organism evidence="1 2">
    <name type="scientific">Dermacentor silvarum</name>
    <name type="common">Tick</name>
    <dbReference type="NCBI Taxonomy" id="543639"/>
    <lineage>
        <taxon>Eukaryota</taxon>
        <taxon>Metazoa</taxon>
        <taxon>Ecdysozoa</taxon>
        <taxon>Arthropoda</taxon>
        <taxon>Chelicerata</taxon>
        <taxon>Arachnida</taxon>
        <taxon>Acari</taxon>
        <taxon>Parasitiformes</taxon>
        <taxon>Ixodida</taxon>
        <taxon>Ixodoidea</taxon>
        <taxon>Ixodidae</taxon>
        <taxon>Rhipicephalinae</taxon>
        <taxon>Dermacentor</taxon>
    </lineage>
</organism>
<gene>
    <name evidence="1" type="ORF">HPB49_004481</name>
</gene>
<evidence type="ECO:0000313" key="2">
    <source>
        <dbReference type="Proteomes" id="UP000821865"/>
    </source>
</evidence>
<reference evidence="1" key="1">
    <citation type="submission" date="2020-05" db="EMBL/GenBank/DDBJ databases">
        <title>Large-scale comparative analyses of tick genomes elucidate their genetic diversity and vector capacities.</title>
        <authorList>
            <person name="Jia N."/>
            <person name="Wang J."/>
            <person name="Shi W."/>
            <person name="Du L."/>
            <person name="Sun Y."/>
            <person name="Zhan W."/>
            <person name="Jiang J."/>
            <person name="Wang Q."/>
            <person name="Zhang B."/>
            <person name="Ji P."/>
            <person name="Sakyi L.B."/>
            <person name="Cui X."/>
            <person name="Yuan T."/>
            <person name="Jiang B."/>
            <person name="Yang W."/>
            <person name="Lam T.T.-Y."/>
            <person name="Chang Q."/>
            <person name="Ding S."/>
            <person name="Wang X."/>
            <person name="Zhu J."/>
            <person name="Ruan X."/>
            <person name="Zhao L."/>
            <person name="Wei J."/>
            <person name="Que T."/>
            <person name="Du C."/>
            <person name="Cheng J."/>
            <person name="Dai P."/>
            <person name="Han X."/>
            <person name="Huang E."/>
            <person name="Gao Y."/>
            <person name="Liu J."/>
            <person name="Shao H."/>
            <person name="Ye R."/>
            <person name="Li L."/>
            <person name="Wei W."/>
            <person name="Wang X."/>
            <person name="Wang C."/>
            <person name="Yang T."/>
            <person name="Huo Q."/>
            <person name="Li W."/>
            <person name="Guo W."/>
            <person name="Chen H."/>
            <person name="Zhou L."/>
            <person name="Ni X."/>
            <person name="Tian J."/>
            <person name="Zhou Y."/>
            <person name="Sheng Y."/>
            <person name="Liu T."/>
            <person name="Pan Y."/>
            <person name="Xia L."/>
            <person name="Li J."/>
            <person name="Zhao F."/>
            <person name="Cao W."/>
        </authorList>
    </citation>
    <scope>NUCLEOTIDE SEQUENCE</scope>
    <source>
        <strain evidence="1">Dsil-2018</strain>
    </source>
</reference>
<dbReference type="Proteomes" id="UP000821865">
    <property type="component" value="Chromosome 5"/>
</dbReference>
<comment type="caution">
    <text evidence="1">The sequence shown here is derived from an EMBL/GenBank/DDBJ whole genome shotgun (WGS) entry which is preliminary data.</text>
</comment>
<protein>
    <submittedName>
        <fullName evidence="1">Uncharacterized protein</fullName>
    </submittedName>
</protein>
<name>A0ACB8CPH5_DERSI</name>
<keyword evidence="2" id="KW-1185">Reference proteome</keyword>
<sequence length="750" mass="82719">MMTSLGPEVALRSVREAGDPQAAAASSVSCGGDPTRNATIARNPGTMAHQPTTTETMEIASESHPTHLPDEALHGPSAVLSEQLHHQESQWKTVISLHRKRRLQKQQTPGKQDPVGQTAASKTQASATDAKSSSPATCEERGARTPISEDATARSRPRRRAPPLPRTDMKIIIRPAPGLILRKLQTHQVARAIVQATGGAPTCKGDDFITRLRPGSNIIIVSTPHEGTAATLMKIMSLTFHGRSHPVKVYLSTPEDLLKGVVHGIDVGTSEEELMANLRVRTHGVRIVRARMLGQSQTALLHFEGPQVPRFVYFYGGEMPCRDYQPTRQFCPICRTTGHRPDVCPNPTVRACNTCNHPNPEAGHTCVPKCALCGGAHLTAAKDCNNKLKRIRPRGKPASTTAPKTQRHPRPRWFSSEREDSDSDYSESSMTCRSRSGSSPRSRSRSCSRPRPHFRSPRRRSQSTSKQQQQGTPIIAAPKDKGSQQNQRKTKAASPKRTNTKEQEGATYASVVYEYSRTHPQKFVYVAPSRCTHLGGLYLTNALGDHSFYHREDNPDRAMTDEFRRLENHRLQTVTGRYLDALRREEQRERRRHAFTLALLNVRSLRAHALDVARDPVLQEVDVLCLTETWNNNKQEGGQEARGEGAVGEQGFAPVVRARAVYARSRAGGIDVYYRNVRWRGGMDGFVSISALLASRDDCSQPPTYDLSEQPLEGPNGTLAEGEDGERRAGKKVTAAAFASLSLAESMVQN</sequence>
<accession>A0ACB8CPH5</accession>
<proteinExistence type="predicted"/>